<dbReference type="GO" id="GO:0008270">
    <property type="term" value="F:zinc ion binding"/>
    <property type="evidence" value="ECO:0007669"/>
    <property type="project" value="UniProtKB-KW"/>
</dbReference>
<dbReference type="PANTHER" id="PTHR46481">
    <property type="entry name" value="ZINC FINGER BED DOMAIN-CONTAINING PROTEIN 4"/>
    <property type="match status" value="1"/>
</dbReference>
<dbReference type="InterPro" id="IPR003656">
    <property type="entry name" value="Znf_BED"/>
</dbReference>
<organism evidence="12 13">
    <name type="scientific">Folsomia candida</name>
    <name type="common">Springtail</name>
    <dbReference type="NCBI Taxonomy" id="158441"/>
    <lineage>
        <taxon>Eukaryota</taxon>
        <taxon>Metazoa</taxon>
        <taxon>Ecdysozoa</taxon>
        <taxon>Arthropoda</taxon>
        <taxon>Hexapoda</taxon>
        <taxon>Collembola</taxon>
        <taxon>Entomobryomorpha</taxon>
        <taxon>Isotomoidea</taxon>
        <taxon>Isotomidae</taxon>
        <taxon>Proisotominae</taxon>
        <taxon>Folsomia</taxon>
    </lineage>
</organism>
<sequence>MRTVNKESKESGFDALVAKATFKEDLSVDPISSNPLLNEIRGKVRQVKFIVREDDFEGIFESYISAFLAMRSMHLDFLVQSFNWPPTITLPKIQLCVLDISLTKFKLNFVKSLLTSLLNLAVLKFGSLGNLDQDVIKALADSKDMCPKLACIDIQGKNIWNPLKSRTLKDITLRRLTSKSSLDNAAVVISARVRAYETVMSVCPSVRDTIGAKRIMTDKFGTPGPRLILLGSQEIRNELDNLDNAEDCTLLILDQSLNEDDDSELAISEDTVNSLFGESTDQEVSDENDSDTEPPEQPPGGKKGLGRQRDPIWKNFIQSPEFPSEWVCKHCTYKIRRPKADRLRNHIQSKCKNANPGRKRRANSSSAVAAVSVPIGSIGSGPSASAESASEGEKDISFLLEKPAKQRKIDAYFSSTSAKEKERLDQLLVKFICSANVPFALVENKEFRDFVAALRPNYELPSAKQLSNKLLDDLYNASFEKVKSALNGKRVTVMQDGWTSPQHEAVIAHSVSCNDKVYFIDAISAEEEKKSAKNCKQWLESCINKISEQFGATTVACITDNCNTMEATRSLLKKDLPNILTYGCNSHLFNLTGKKRTPEDLKIQIVQVQKYFRNHDFASACLKKLNGLRPVVPGDTRWNSQLDCFRCYVANQAKYLEISRKDEKIPAEIKSTLENPKTFENLTSALAVLEPIGKSLDTLQKNSSTIADAVWCWLRNEKELGKNAADEYFKLQFDKGTPDFAVAAFMLHPKYIGCQLPTAMSQRGRKWLKNMDNTFLLIALAFLTKDETFFSSELFDESITKNLNAISWWKTAQNDNPQKISPQFLELCSDLLKMPSSTAGLERSFSVFNDTTDKRNRLGLEKAKKIAFIKQFL</sequence>
<keyword evidence="6" id="KW-0238">DNA-binding</keyword>
<dbReference type="AlphaFoldDB" id="A0A226CYD6"/>
<evidence type="ECO:0000256" key="5">
    <source>
        <dbReference type="ARBA" id="ARBA00023015"/>
    </source>
</evidence>
<keyword evidence="3 9" id="KW-0863">Zinc-finger</keyword>
<keyword evidence="4" id="KW-0862">Zinc</keyword>
<dbReference type="GO" id="GO:0005634">
    <property type="term" value="C:nucleus"/>
    <property type="evidence" value="ECO:0007669"/>
    <property type="project" value="UniProtKB-SubCell"/>
</dbReference>
<reference evidence="12 13" key="1">
    <citation type="submission" date="2015-12" db="EMBL/GenBank/DDBJ databases">
        <title>The genome of Folsomia candida.</title>
        <authorList>
            <person name="Faddeeva A."/>
            <person name="Derks M.F."/>
            <person name="Anvar Y."/>
            <person name="Smit S."/>
            <person name="Van Straalen N."/>
            <person name="Roelofs D."/>
        </authorList>
    </citation>
    <scope>NUCLEOTIDE SEQUENCE [LARGE SCALE GENOMIC DNA]</scope>
    <source>
        <strain evidence="12 13">VU population</strain>
        <tissue evidence="12">Whole body</tissue>
    </source>
</reference>
<dbReference type="Pfam" id="PF05699">
    <property type="entry name" value="Dimer_Tnp_hAT"/>
    <property type="match status" value="1"/>
</dbReference>
<protein>
    <submittedName>
        <fullName evidence="12">Putative AC transposase</fullName>
    </submittedName>
</protein>
<evidence type="ECO:0000256" key="3">
    <source>
        <dbReference type="ARBA" id="ARBA00022771"/>
    </source>
</evidence>
<evidence type="ECO:0000256" key="8">
    <source>
        <dbReference type="ARBA" id="ARBA00023242"/>
    </source>
</evidence>
<dbReference type="EMBL" id="LNIX01000056">
    <property type="protein sequence ID" value="OXA37487.1"/>
    <property type="molecule type" value="Genomic_DNA"/>
</dbReference>
<feature type="compositionally biased region" description="Acidic residues" evidence="10">
    <location>
        <begin position="280"/>
        <end position="294"/>
    </location>
</feature>
<dbReference type="PROSITE" id="PS50808">
    <property type="entry name" value="ZF_BED"/>
    <property type="match status" value="1"/>
</dbReference>
<dbReference type="GO" id="GO:0046983">
    <property type="term" value="F:protein dimerization activity"/>
    <property type="evidence" value="ECO:0007669"/>
    <property type="project" value="InterPro"/>
</dbReference>
<keyword evidence="8" id="KW-0539">Nucleus</keyword>
<dbReference type="SUPFAM" id="SSF140996">
    <property type="entry name" value="Hermes dimerisation domain"/>
    <property type="match status" value="1"/>
</dbReference>
<evidence type="ECO:0000256" key="4">
    <source>
        <dbReference type="ARBA" id="ARBA00022833"/>
    </source>
</evidence>
<dbReference type="GO" id="GO:0003677">
    <property type="term" value="F:DNA binding"/>
    <property type="evidence" value="ECO:0007669"/>
    <property type="project" value="UniProtKB-KW"/>
</dbReference>
<keyword evidence="7" id="KW-0804">Transcription</keyword>
<keyword evidence="2" id="KW-0479">Metal-binding</keyword>
<accession>A0A226CYD6</accession>
<evidence type="ECO:0000313" key="13">
    <source>
        <dbReference type="Proteomes" id="UP000198287"/>
    </source>
</evidence>
<comment type="subcellular location">
    <subcellularLocation>
        <location evidence="1">Nucleus</location>
    </subcellularLocation>
</comment>
<comment type="caution">
    <text evidence="12">The sequence shown here is derived from an EMBL/GenBank/DDBJ whole genome shotgun (WGS) entry which is preliminary data.</text>
</comment>
<name>A0A226CYD6_FOLCA</name>
<dbReference type="InterPro" id="IPR008906">
    <property type="entry name" value="HATC_C_dom"/>
</dbReference>
<dbReference type="OrthoDB" id="4951847at2759"/>
<dbReference type="Proteomes" id="UP000198287">
    <property type="component" value="Unassembled WGS sequence"/>
</dbReference>
<dbReference type="Pfam" id="PF04937">
    <property type="entry name" value="DUF659"/>
    <property type="match status" value="1"/>
</dbReference>
<dbReference type="PANTHER" id="PTHR46481:SF10">
    <property type="entry name" value="ZINC FINGER BED DOMAIN-CONTAINING PROTEIN 39"/>
    <property type="match status" value="1"/>
</dbReference>
<evidence type="ECO:0000259" key="11">
    <source>
        <dbReference type="PROSITE" id="PS50808"/>
    </source>
</evidence>
<dbReference type="STRING" id="158441.A0A226CYD6"/>
<evidence type="ECO:0000256" key="10">
    <source>
        <dbReference type="SAM" id="MobiDB-lite"/>
    </source>
</evidence>
<evidence type="ECO:0000256" key="9">
    <source>
        <dbReference type="PROSITE-ProRule" id="PRU00027"/>
    </source>
</evidence>
<keyword evidence="13" id="KW-1185">Reference proteome</keyword>
<evidence type="ECO:0000256" key="2">
    <source>
        <dbReference type="ARBA" id="ARBA00022723"/>
    </source>
</evidence>
<feature type="domain" description="BED-type" evidence="11">
    <location>
        <begin position="307"/>
        <end position="358"/>
    </location>
</feature>
<evidence type="ECO:0000256" key="1">
    <source>
        <dbReference type="ARBA" id="ARBA00004123"/>
    </source>
</evidence>
<dbReference type="SUPFAM" id="SSF53098">
    <property type="entry name" value="Ribonuclease H-like"/>
    <property type="match status" value="1"/>
</dbReference>
<dbReference type="InterPro" id="IPR007021">
    <property type="entry name" value="DUF659"/>
</dbReference>
<evidence type="ECO:0000256" key="7">
    <source>
        <dbReference type="ARBA" id="ARBA00023163"/>
    </source>
</evidence>
<proteinExistence type="predicted"/>
<dbReference type="InterPro" id="IPR052035">
    <property type="entry name" value="ZnF_BED_domain_contain"/>
</dbReference>
<feature type="region of interest" description="Disordered" evidence="10">
    <location>
        <begin position="273"/>
        <end position="309"/>
    </location>
</feature>
<dbReference type="InterPro" id="IPR012337">
    <property type="entry name" value="RNaseH-like_sf"/>
</dbReference>
<evidence type="ECO:0000256" key="6">
    <source>
        <dbReference type="ARBA" id="ARBA00023125"/>
    </source>
</evidence>
<keyword evidence="5" id="KW-0805">Transcription regulation</keyword>
<evidence type="ECO:0000313" key="12">
    <source>
        <dbReference type="EMBL" id="OXA37487.1"/>
    </source>
</evidence>
<gene>
    <name evidence="12" type="ORF">Fcan01_27741</name>
</gene>